<accession>A0A8J5X5I1</accession>
<feature type="chain" id="PRO_5035197831" description="Peptidase M16 N-terminal domain-containing protein" evidence="7">
    <location>
        <begin position="17"/>
        <end position="891"/>
    </location>
</feature>
<comment type="caution">
    <text evidence="10">The sequence shown here is derived from an EMBL/GenBank/DDBJ whole genome shotgun (WGS) entry which is preliminary data.</text>
</comment>
<dbReference type="OrthoDB" id="952271at2759"/>
<dbReference type="InterPro" id="IPR011765">
    <property type="entry name" value="Pept_M16_N"/>
</dbReference>
<evidence type="ECO:0000256" key="6">
    <source>
        <dbReference type="ARBA" id="ARBA00023049"/>
    </source>
</evidence>
<dbReference type="SUPFAM" id="SSF63411">
    <property type="entry name" value="LuxS/MPP-like metallohydrolase"/>
    <property type="match status" value="1"/>
</dbReference>
<dbReference type="PANTHER" id="PTHR43690">
    <property type="entry name" value="NARDILYSIN"/>
    <property type="match status" value="1"/>
</dbReference>
<keyword evidence="4" id="KW-0378">Hydrolase</keyword>
<gene>
    <name evidence="10" type="ORF">KFE25_014436</name>
</gene>
<dbReference type="Proteomes" id="UP000751190">
    <property type="component" value="Unassembled WGS sequence"/>
</dbReference>
<evidence type="ECO:0000256" key="5">
    <source>
        <dbReference type="ARBA" id="ARBA00022833"/>
    </source>
</evidence>
<evidence type="ECO:0000256" key="1">
    <source>
        <dbReference type="ARBA" id="ARBA00007261"/>
    </source>
</evidence>
<dbReference type="PANTHER" id="PTHR43690:SF18">
    <property type="entry name" value="INSULIN-DEGRADING ENZYME-RELATED"/>
    <property type="match status" value="1"/>
</dbReference>
<dbReference type="OMA" id="WYLMPSP"/>
<dbReference type="AlphaFoldDB" id="A0A8J5X5I1"/>
<comment type="similarity">
    <text evidence="1">Belongs to the peptidase M16 family.</text>
</comment>
<dbReference type="EMBL" id="JAGTXO010000037">
    <property type="protein sequence ID" value="KAG8459873.1"/>
    <property type="molecule type" value="Genomic_DNA"/>
</dbReference>
<keyword evidence="11" id="KW-1185">Reference proteome</keyword>
<keyword evidence="2" id="KW-0645">Protease</keyword>
<protein>
    <recommendedName>
        <fullName evidence="12">Peptidase M16 N-terminal domain-containing protein</fullName>
    </recommendedName>
</protein>
<dbReference type="Pfam" id="PF05193">
    <property type="entry name" value="Peptidase_M16_C"/>
    <property type="match status" value="1"/>
</dbReference>
<reference evidence="10" key="1">
    <citation type="submission" date="2021-05" db="EMBL/GenBank/DDBJ databases">
        <title>The genome of the haptophyte Pavlova lutheri (Diacronema luteri, Pavlovales) - a model for lipid biosynthesis in eukaryotic algae.</title>
        <authorList>
            <person name="Hulatt C.J."/>
            <person name="Posewitz M.C."/>
        </authorList>
    </citation>
    <scope>NUCLEOTIDE SEQUENCE</scope>
    <source>
        <strain evidence="10">NIVA-4/92</strain>
    </source>
</reference>
<keyword evidence="3" id="KW-0479">Metal-binding</keyword>
<keyword evidence="7" id="KW-0732">Signal</keyword>
<evidence type="ECO:0008006" key="12">
    <source>
        <dbReference type="Google" id="ProtNLM"/>
    </source>
</evidence>
<feature type="domain" description="Peptidase M16 N-terminal" evidence="8">
    <location>
        <begin position="89"/>
        <end position="210"/>
    </location>
</feature>
<feature type="domain" description="Peptidase M16 C-terminal" evidence="9">
    <location>
        <begin position="253"/>
        <end position="381"/>
    </location>
</feature>
<evidence type="ECO:0000256" key="4">
    <source>
        <dbReference type="ARBA" id="ARBA00022801"/>
    </source>
</evidence>
<evidence type="ECO:0000259" key="8">
    <source>
        <dbReference type="Pfam" id="PF00675"/>
    </source>
</evidence>
<dbReference type="InterPro" id="IPR050626">
    <property type="entry name" value="Peptidase_M16"/>
</dbReference>
<dbReference type="GO" id="GO:0006508">
    <property type="term" value="P:proteolysis"/>
    <property type="evidence" value="ECO:0007669"/>
    <property type="project" value="UniProtKB-KW"/>
</dbReference>
<evidence type="ECO:0000256" key="3">
    <source>
        <dbReference type="ARBA" id="ARBA00022723"/>
    </source>
</evidence>
<keyword evidence="6" id="KW-0482">Metalloprotease</keyword>
<dbReference type="InterPro" id="IPR011249">
    <property type="entry name" value="Metalloenz_LuxS/M16"/>
</dbReference>
<evidence type="ECO:0000259" key="9">
    <source>
        <dbReference type="Pfam" id="PF05193"/>
    </source>
</evidence>
<evidence type="ECO:0000256" key="2">
    <source>
        <dbReference type="ARBA" id="ARBA00022670"/>
    </source>
</evidence>
<evidence type="ECO:0000313" key="11">
    <source>
        <dbReference type="Proteomes" id="UP000751190"/>
    </source>
</evidence>
<dbReference type="GO" id="GO:0046872">
    <property type="term" value="F:metal ion binding"/>
    <property type="evidence" value="ECO:0007669"/>
    <property type="project" value="UniProtKB-KW"/>
</dbReference>
<name>A0A8J5X5I1_DIALT</name>
<organism evidence="10 11">
    <name type="scientific">Diacronema lutheri</name>
    <name type="common">Unicellular marine alga</name>
    <name type="synonym">Monochrysis lutheri</name>
    <dbReference type="NCBI Taxonomy" id="2081491"/>
    <lineage>
        <taxon>Eukaryota</taxon>
        <taxon>Haptista</taxon>
        <taxon>Haptophyta</taxon>
        <taxon>Pavlovophyceae</taxon>
        <taxon>Pavlovales</taxon>
        <taxon>Pavlovaceae</taxon>
        <taxon>Diacronema</taxon>
    </lineage>
</organism>
<dbReference type="Gene3D" id="3.30.830.10">
    <property type="entry name" value="Metalloenzyme, LuxS/M16 peptidase-like"/>
    <property type="match status" value="2"/>
</dbReference>
<evidence type="ECO:0000313" key="10">
    <source>
        <dbReference type="EMBL" id="KAG8459873.1"/>
    </source>
</evidence>
<evidence type="ECO:0000256" key="7">
    <source>
        <dbReference type="SAM" id="SignalP"/>
    </source>
</evidence>
<dbReference type="GO" id="GO:0008237">
    <property type="term" value="F:metallopeptidase activity"/>
    <property type="evidence" value="ECO:0007669"/>
    <property type="project" value="UniProtKB-KW"/>
</dbReference>
<keyword evidence="5" id="KW-0862">Zinc</keyword>
<dbReference type="Pfam" id="PF00675">
    <property type="entry name" value="Peptidase_M16"/>
    <property type="match status" value="1"/>
</dbReference>
<proteinExistence type="inferred from homology"/>
<sequence length="891" mass="91858">MAATVQLLLILLDVMAVQPPTARASRRGFLGASTAACAMSRAVPCAADLRDRLGDGGGDAVRIQPPAGVVPFGDQREYVALRLPNGARALLVHDVEATRAEVALAIAGAGQFSDPPDTPGLAHLTEHMVLAADGHVNEDGDGELEAWLAARDGASNAFTALELVCFHLSVAHDSLEPALRRFLALFARPPPLAGSALSREIERVHAELSAPSDGLREFYLLKALAQPDHPFSRFGAGDRRTLGGSAAREVEVRARVLAFWAERYVAERTVLVIVAPAPMRQLRAWAASALGAVPAGRRPPAALPAWAAQPAFAPSALGGREFLIEPRDDGPTRRLGVWWPLRAQQGTATAVVFVLAQLLLGRTGAGSLRAALAARGWLAPEAGGAPRLLLAVDAAGARVACLTLGLSARGLRERRQVLRAVRAAAALLGAHGGPSRALVAECASIARIHSWALAPRPPDALELAVDAHGGYGLGANHVTGAGALVPTAAPSAPRGDARVLDRSRAAVCDALCTLADPRGAIVFASARGLATRARVATEPVLGARYVERTLPPAAAVRPADALALGLTLPQRNPLVPLRLRPARPRARGAAGASAPAAAAGVRGRWREALGQWREALVPSAAAAAAAAPDGAGAGARAPGAPLLRAERRGRVCLLDAAGGGAALPLPRAPRASAQAALVVQLLTRRPSGASAAEAAHAELWLLELHERARQLAELGAVAGLKYEASFNAHGVRFAFTGLSQSLGEYTARFAALLGEHALGSSGGGGALPVGAALAELERARAPRVAERRAAVRAALVAARRADVRVEGAALWRSVSGTLVVAQGDVLPAEALALADGFAAAARVPAPASAPPAWPPLRAVLYAPRWRPTRTGDACLLPGVPLVADACGRLLR</sequence>
<feature type="signal peptide" evidence="7">
    <location>
        <begin position="1"/>
        <end position="16"/>
    </location>
</feature>
<dbReference type="InterPro" id="IPR007863">
    <property type="entry name" value="Peptidase_M16_C"/>
</dbReference>